<dbReference type="InterPro" id="IPR011990">
    <property type="entry name" value="TPR-like_helical_dom_sf"/>
</dbReference>
<dbReference type="EMBL" id="JAVTLL010000020">
    <property type="protein sequence ID" value="MDT7844612.1"/>
    <property type="molecule type" value="Genomic_DNA"/>
</dbReference>
<sequence>MAELYRAAGLGFAVVDATELSLRARTYKGWIPTAIADLLIERGHLDVVRRQAEAGDWLCAQHVAKLLPAEDALALLRPYVDTGWWGAADAVSELLEEWGRLDDAIALVRPHAEGGERLAVRRLAELRAAQGRVDEVIALLAPGVEDWYLADALAELAAEGGRDDEVLALLPDPGRECRGRCQDDWGMAGRRAKVLERQGRVDEAVELLRSFVVRDNVTYVNIVEQLADLLARHGRDAELREFVAGDGGDHAAFRLSDLLVERGRLDQALEVLQPFADRQWGRNAVWKRAELLKAAGRVDEAIETLRGCADDECILPELCTLLIERGRAEEGLAIIDDIARETGGMPEDLFLWRVRLLAGCGRQEAAVAELRAHPEADAWYMADELAELLTEQGRLDEAAEVLEASDRTGMRLAQIRIMQGRIEDAVTLLSEPEPKPVVVPGGWGSKATDPDDPWSTEPPF</sequence>
<accession>A0ABU3M1E2</accession>
<reference evidence="3" key="1">
    <citation type="submission" date="2023-07" db="EMBL/GenBank/DDBJ databases">
        <title>Draft genome sequence of the endophytic actinobacterium Streptomyces justiciae WPN32, a potential antibiotic producer.</title>
        <authorList>
            <person name="Yasawong M."/>
            <person name="Pana W."/>
            <person name="Ganta P."/>
            <person name="Santapan N."/>
            <person name="Songngamsuk T."/>
            <person name="Phatcharaharikarn M."/>
            <person name="Kerdtoob S."/>
            <person name="Nantapong N."/>
        </authorList>
    </citation>
    <scope>NUCLEOTIDE SEQUENCE [LARGE SCALE GENOMIC DNA]</scope>
    <source>
        <strain evidence="3">WPN32</strain>
    </source>
</reference>
<dbReference type="Proteomes" id="UP001257948">
    <property type="component" value="Unassembled WGS sequence"/>
</dbReference>
<keyword evidence="3" id="KW-1185">Reference proteome</keyword>
<gene>
    <name evidence="2" type="ORF">RQC66_28235</name>
</gene>
<proteinExistence type="predicted"/>
<dbReference type="SUPFAM" id="SSF48452">
    <property type="entry name" value="TPR-like"/>
    <property type="match status" value="1"/>
</dbReference>
<evidence type="ECO:0000313" key="2">
    <source>
        <dbReference type="EMBL" id="MDT7844612.1"/>
    </source>
</evidence>
<evidence type="ECO:0000256" key="1">
    <source>
        <dbReference type="SAM" id="MobiDB-lite"/>
    </source>
</evidence>
<dbReference type="Gene3D" id="1.25.40.10">
    <property type="entry name" value="Tetratricopeptide repeat domain"/>
    <property type="match status" value="2"/>
</dbReference>
<name>A0ABU3M1E2_9ACTN</name>
<evidence type="ECO:0008006" key="4">
    <source>
        <dbReference type="Google" id="ProtNLM"/>
    </source>
</evidence>
<comment type="caution">
    <text evidence="2">The sequence shown here is derived from an EMBL/GenBank/DDBJ whole genome shotgun (WGS) entry which is preliminary data.</text>
</comment>
<dbReference type="RefSeq" id="WP_314204352.1">
    <property type="nucleotide sequence ID" value="NZ_JAVTLL010000020.1"/>
</dbReference>
<protein>
    <recommendedName>
        <fullName evidence="4">Tetratricopeptide repeat protein</fullName>
    </recommendedName>
</protein>
<feature type="region of interest" description="Disordered" evidence="1">
    <location>
        <begin position="433"/>
        <end position="460"/>
    </location>
</feature>
<organism evidence="2 3">
    <name type="scientific">Streptomyces justiciae</name>
    <dbReference type="NCBI Taxonomy" id="2780140"/>
    <lineage>
        <taxon>Bacteria</taxon>
        <taxon>Bacillati</taxon>
        <taxon>Actinomycetota</taxon>
        <taxon>Actinomycetes</taxon>
        <taxon>Kitasatosporales</taxon>
        <taxon>Streptomycetaceae</taxon>
        <taxon>Streptomyces</taxon>
    </lineage>
</organism>
<evidence type="ECO:0000313" key="3">
    <source>
        <dbReference type="Proteomes" id="UP001257948"/>
    </source>
</evidence>